<sequence length="230" mass="25760">MNKELAQILTSLDEWAHRNSGYAGIKKIRAQLERARERYDRLDLSNITVAEPKKIHDNLIDKGNKLIKQIKSGKPEHSGQILSYLTYLNAAYYDLSGQLSALSVVLRLFAASSALFLVLSPQFLGSALALVFLVPIFLGINAVKNRRALGYRMGMMLFPIALAVSVLWLRFGYNAMVNYPTVLTQTAEVLNKPPEVARFFVIVPPVLALILLVTSSTMVYYLQKIKDMLV</sequence>
<gene>
    <name evidence="2" type="ORF">D2962_12735</name>
</gene>
<feature type="transmembrane region" description="Helical" evidence="1">
    <location>
        <begin position="155"/>
        <end position="176"/>
    </location>
</feature>
<proteinExistence type="predicted"/>
<dbReference type="RefSeq" id="WP_122015186.1">
    <property type="nucleotide sequence ID" value="NZ_CP033169.1"/>
</dbReference>
<feature type="transmembrane region" description="Helical" evidence="1">
    <location>
        <begin position="99"/>
        <end position="117"/>
    </location>
</feature>
<keyword evidence="1" id="KW-0472">Membrane</keyword>
<dbReference type="KEGG" id="bacg:D2962_12735"/>
<evidence type="ECO:0000256" key="1">
    <source>
        <dbReference type="SAM" id="Phobius"/>
    </source>
</evidence>
<keyword evidence="3" id="KW-1185">Reference proteome</keyword>
<name>A0A3G2R7G2_9FIRM</name>
<reference evidence="2 3" key="1">
    <citation type="submission" date="2018-10" db="EMBL/GenBank/DDBJ databases">
        <authorList>
            <person name="Zhang X."/>
        </authorList>
    </citation>
    <scope>NUCLEOTIDE SEQUENCE [LARGE SCALE GENOMIC DNA]</scope>
    <source>
        <strain evidence="2 3">SK-G1</strain>
    </source>
</reference>
<dbReference type="Proteomes" id="UP000280960">
    <property type="component" value="Chromosome"/>
</dbReference>
<accession>A0A3G2R7G2</accession>
<keyword evidence="1" id="KW-0812">Transmembrane</keyword>
<evidence type="ECO:0000313" key="2">
    <source>
        <dbReference type="EMBL" id="AYO31349.1"/>
    </source>
</evidence>
<feature type="transmembrane region" description="Helical" evidence="1">
    <location>
        <begin position="123"/>
        <end position="143"/>
    </location>
</feature>
<feature type="transmembrane region" description="Helical" evidence="1">
    <location>
        <begin position="196"/>
        <end position="222"/>
    </location>
</feature>
<protein>
    <submittedName>
        <fullName evidence="2">Uncharacterized protein</fullName>
    </submittedName>
</protein>
<evidence type="ECO:0000313" key="3">
    <source>
        <dbReference type="Proteomes" id="UP000280960"/>
    </source>
</evidence>
<keyword evidence="1" id="KW-1133">Transmembrane helix</keyword>
<dbReference type="EMBL" id="CP033169">
    <property type="protein sequence ID" value="AYO31349.1"/>
    <property type="molecule type" value="Genomic_DNA"/>
</dbReference>
<organism evidence="2 3">
    <name type="scientific">Biomaibacter acetigenes</name>
    <dbReference type="NCBI Taxonomy" id="2316383"/>
    <lineage>
        <taxon>Bacteria</taxon>
        <taxon>Bacillati</taxon>
        <taxon>Bacillota</taxon>
        <taxon>Clostridia</taxon>
        <taxon>Thermosediminibacterales</taxon>
        <taxon>Tepidanaerobacteraceae</taxon>
        <taxon>Biomaibacter</taxon>
    </lineage>
</organism>
<dbReference type="AlphaFoldDB" id="A0A3G2R7G2"/>